<dbReference type="PANTHER" id="PTHR21726">
    <property type="entry name" value="PHOSPHATIDYLINOSITOL N-ACETYLGLUCOSAMINYLTRANSFERASE SUBUNIT P DOWN SYNDROME CRITICAL REGION PROTEIN 5 -RELATED"/>
    <property type="match status" value="1"/>
</dbReference>
<proteinExistence type="predicted"/>
<sequence length="289" mass="32583">MLLSYKHKLILKVRDDHGMLTPSVVARFMGLDSIPAVQRNKLKKTSCSETARDLVQDNDYLLSKHAGNSEALSSKHELRPRKLQKIGSCGRYAVTGFGAEAAPFKSVLSRSKKHHLKFASPIKSSMSLSRRHAYTLIDVATRILEPGLKSRNRAKFVLHDCSRRPHTLANTVKTEATKASADKLLEGAYFTDVSKSFDRGNNLLDIVNSRKTLVEQPYVSNYVNHSSKGLSRIRPRSHVPSFESEKEKVLQKNQEKFTAFAAQAMHNALSYTEVISYEMPPQKDARTRW</sequence>
<reference evidence="2" key="1">
    <citation type="submission" date="2023-02" db="EMBL/GenBank/DDBJ databases">
        <title>Genome of toxic invasive species Heracleum sosnowskyi carries increased number of genes despite the absence of recent whole-genome duplications.</title>
        <authorList>
            <person name="Schelkunov M."/>
            <person name="Shtratnikova V."/>
            <person name="Makarenko M."/>
            <person name="Klepikova A."/>
            <person name="Omelchenko D."/>
            <person name="Novikova G."/>
            <person name="Obukhova E."/>
            <person name="Bogdanov V."/>
            <person name="Penin A."/>
            <person name="Logacheva M."/>
        </authorList>
    </citation>
    <scope>NUCLEOTIDE SEQUENCE</scope>
    <source>
        <strain evidence="2">Hsosn_3</strain>
        <tissue evidence="2">Leaf</tissue>
    </source>
</reference>
<feature type="domain" description="DUF3741" evidence="1">
    <location>
        <begin position="15"/>
        <end position="39"/>
    </location>
</feature>
<organism evidence="2 3">
    <name type="scientific">Heracleum sosnowskyi</name>
    <dbReference type="NCBI Taxonomy" id="360622"/>
    <lineage>
        <taxon>Eukaryota</taxon>
        <taxon>Viridiplantae</taxon>
        <taxon>Streptophyta</taxon>
        <taxon>Embryophyta</taxon>
        <taxon>Tracheophyta</taxon>
        <taxon>Spermatophyta</taxon>
        <taxon>Magnoliopsida</taxon>
        <taxon>eudicotyledons</taxon>
        <taxon>Gunneridae</taxon>
        <taxon>Pentapetalae</taxon>
        <taxon>asterids</taxon>
        <taxon>campanulids</taxon>
        <taxon>Apiales</taxon>
        <taxon>Apiaceae</taxon>
        <taxon>Apioideae</taxon>
        <taxon>apioid superclade</taxon>
        <taxon>Tordylieae</taxon>
        <taxon>Tordyliinae</taxon>
        <taxon>Heracleum</taxon>
    </lineage>
</organism>
<gene>
    <name evidence="2" type="ORF">POM88_036730</name>
</gene>
<dbReference type="EMBL" id="JAUIZM010000008">
    <property type="protein sequence ID" value="KAK1370638.1"/>
    <property type="molecule type" value="Genomic_DNA"/>
</dbReference>
<evidence type="ECO:0000313" key="3">
    <source>
        <dbReference type="Proteomes" id="UP001237642"/>
    </source>
</evidence>
<evidence type="ECO:0000313" key="2">
    <source>
        <dbReference type="EMBL" id="KAK1370638.1"/>
    </source>
</evidence>
<dbReference type="PANTHER" id="PTHR21726:SF61">
    <property type="entry name" value="DNAA INITIATOR-ASSOCIATING PROTEIN"/>
    <property type="match status" value="1"/>
</dbReference>
<evidence type="ECO:0000259" key="1">
    <source>
        <dbReference type="Pfam" id="PF14383"/>
    </source>
</evidence>
<dbReference type="AlphaFoldDB" id="A0AAD8MFZ4"/>
<dbReference type="InterPro" id="IPR032795">
    <property type="entry name" value="DUF3741-assoc"/>
</dbReference>
<dbReference type="Proteomes" id="UP001237642">
    <property type="component" value="Unassembled WGS sequence"/>
</dbReference>
<accession>A0AAD8MFZ4</accession>
<name>A0AAD8MFZ4_9APIA</name>
<reference evidence="2" key="2">
    <citation type="submission" date="2023-05" db="EMBL/GenBank/DDBJ databases">
        <authorList>
            <person name="Schelkunov M.I."/>
        </authorList>
    </citation>
    <scope>NUCLEOTIDE SEQUENCE</scope>
    <source>
        <strain evidence="2">Hsosn_3</strain>
        <tissue evidence="2">Leaf</tissue>
    </source>
</reference>
<comment type="caution">
    <text evidence="2">The sequence shown here is derived from an EMBL/GenBank/DDBJ whole genome shotgun (WGS) entry which is preliminary data.</text>
</comment>
<protein>
    <recommendedName>
        <fullName evidence="1">DUF3741 domain-containing protein</fullName>
    </recommendedName>
</protein>
<keyword evidence="3" id="KW-1185">Reference proteome</keyword>
<dbReference type="Pfam" id="PF14383">
    <property type="entry name" value="VARLMGL"/>
    <property type="match status" value="1"/>
</dbReference>